<dbReference type="GO" id="GO:0005739">
    <property type="term" value="C:mitochondrion"/>
    <property type="evidence" value="ECO:0007669"/>
    <property type="project" value="UniProtKB-ARBA"/>
</dbReference>
<dbReference type="PANTHER" id="PTHR11895:SF151">
    <property type="entry name" value="GLUTAMYL-TRNA(GLN) AMIDOTRANSFERASE SUBUNIT A"/>
    <property type="match status" value="1"/>
</dbReference>
<evidence type="ECO:0000256" key="7">
    <source>
        <dbReference type="ARBA" id="ARBA00047407"/>
    </source>
</evidence>
<evidence type="ECO:0000256" key="2">
    <source>
        <dbReference type="ARBA" id="ARBA00012739"/>
    </source>
</evidence>
<dbReference type="GO" id="GO:0005524">
    <property type="term" value="F:ATP binding"/>
    <property type="evidence" value="ECO:0007669"/>
    <property type="project" value="UniProtKB-KW"/>
</dbReference>
<dbReference type="EMBL" id="LAZR01035229">
    <property type="protein sequence ID" value="KKL28066.1"/>
    <property type="molecule type" value="Genomic_DNA"/>
</dbReference>
<dbReference type="GO" id="GO:0050567">
    <property type="term" value="F:glutaminyl-tRNA synthase (glutamine-hydrolyzing) activity"/>
    <property type="evidence" value="ECO:0007669"/>
    <property type="project" value="UniProtKB-EC"/>
</dbReference>
<organism evidence="9">
    <name type="scientific">marine sediment metagenome</name>
    <dbReference type="NCBI Taxonomy" id="412755"/>
    <lineage>
        <taxon>unclassified sequences</taxon>
        <taxon>metagenomes</taxon>
        <taxon>ecological metagenomes</taxon>
    </lineage>
</organism>
<evidence type="ECO:0000256" key="1">
    <source>
        <dbReference type="ARBA" id="ARBA00008069"/>
    </source>
</evidence>
<gene>
    <name evidence="9" type="ORF">LCGC14_2378880</name>
</gene>
<dbReference type="InterPro" id="IPR020556">
    <property type="entry name" value="Amidase_CS"/>
</dbReference>
<feature type="domain" description="Amidase" evidence="8">
    <location>
        <begin position="3"/>
        <end position="406"/>
    </location>
</feature>
<dbReference type="Gene3D" id="3.90.1300.10">
    <property type="entry name" value="Amidase signature (AS) domain"/>
    <property type="match status" value="1"/>
</dbReference>
<evidence type="ECO:0000256" key="5">
    <source>
        <dbReference type="ARBA" id="ARBA00022840"/>
    </source>
</evidence>
<comment type="similarity">
    <text evidence="1">Belongs to the amidase family. GatA subfamily.</text>
</comment>
<dbReference type="Pfam" id="PF01425">
    <property type="entry name" value="Amidase"/>
    <property type="match status" value="1"/>
</dbReference>
<dbReference type="HAMAP" id="MF_00120">
    <property type="entry name" value="GatA"/>
    <property type="match status" value="1"/>
</dbReference>
<dbReference type="GO" id="GO:0030956">
    <property type="term" value="C:glutamyl-tRNA(Gln) amidotransferase complex"/>
    <property type="evidence" value="ECO:0007669"/>
    <property type="project" value="InterPro"/>
</dbReference>
<sequence length="425" mass="46761">KKEKISPLAGVPIAIKDNMCIDGVLTTCSSKILENFKSPYDATVIKRLKENDLVFIGKTNMDEFAMGSSTENSAFKITHNPWNLETIPGGSSGGSAAAIASDEAILALGSDTGGSIRQPASLCGVVGLKPTYGRVSRYGLVAFASSLDQIGPLTKDIRDCALLMNLISGYDERDSTSCDYPVPDYTKSLINDIKEVRIGVPKEYFVKGMDEEVEKSVKDAIRLLEKLGAKIEEISLPHTEYAVAVYYLLATAEASSNLARYEGVKYGRRSQVAGHRSLIEMYEETRGEGFGDEVKRRIMLGTYALSAGYYDAYYLKAQKVRTLVKEDIDKAFEKCDCLITPTSPTPSFKIGEKIDDPLKMYLSDIFTISTNLAGIPGISIPCGFTKADLPIGLQILTKPFAEETILRVAHTYEQHTDWHKRKPRI</sequence>
<dbReference type="GO" id="GO:0006412">
    <property type="term" value="P:translation"/>
    <property type="evidence" value="ECO:0007669"/>
    <property type="project" value="UniProtKB-KW"/>
</dbReference>
<dbReference type="InterPro" id="IPR036928">
    <property type="entry name" value="AS_sf"/>
</dbReference>
<evidence type="ECO:0000256" key="3">
    <source>
        <dbReference type="ARBA" id="ARBA00022598"/>
    </source>
</evidence>
<name>A0A0F9EDX2_9ZZZZ</name>
<keyword evidence="6" id="KW-0648">Protein biosynthesis</keyword>
<dbReference type="PROSITE" id="PS00571">
    <property type="entry name" value="AMIDASES"/>
    <property type="match status" value="1"/>
</dbReference>
<dbReference type="InterPro" id="IPR004412">
    <property type="entry name" value="GatA"/>
</dbReference>
<reference evidence="9" key="1">
    <citation type="journal article" date="2015" name="Nature">
        <title>Complex archaea that bridge the gap between prokaryotes and eukaryotes.</title>
        <authorList>
            <person name="Spang A."/>
            <person name="Saw J.H."/>
            <person name="Jorgensen S.L."/>
            <person name="Zaremba-Niedzwiedzka K."/>
            <person name="Martijn J."/>
            <person name="Lind A.E."/>
            <person name="van Eijk R."/>
            <person name="Schleper C."/>
            <person name="Guy L."/>
            <person name="Ettema T.J."/>
        </authorList>
    </citation>
    <scope>NUCLEOTIDE SEQUENCE</scope>
</reference>
<dbReference type="PANTHER" id="PTHR11895">
    <property type="entry name" value="TRANSAMIDASE"/>
    <property type="match status" value="1"/>
</dbReference>
<keyword evidence="4" id="KW-0547">Nucleotide-binding</keyword>
<feature type="non-terminal residue" evidence="9">
    <location>
        <position position="1"/>
    </location>
</feature>
<evidence type="ECO:0000313" key="9">
    <source>
        <dbReference type="EMBL" id="KKL28066.1"/>
    </source>
</evidence>
<dbReference type="NCBIfam" id="TIGR00132">
    <property type="entry name" value="gatA"/>
    <property type="match status" value="1"/>
</dbReference>
<evidence type="ECO:0000256" key="6">
    <source>
        <dbReference type="ARBA" id="ARBA00022917"/>
    </source>
</evidence>
<proteinExistence type="inferred from homology"/>
<comment type="caution">
    <text evidence="9">The sequence shown here is derived from an EMBL/GenBank/DDBJ whole genome shotgun (WGS) entry which is preliminary data.</text>
</comment>
<accession>A0A0F9EDX2</accession>
<dbReference type="EC" id="6.3.5.7" evidence="2"/>
<keyword evidence="5" id="KW-0067">ATP-binding</keyword>
<protein>
    <recommendedName>
        <fullName evidence="2">glutaminyl-tRNA synthase (glutamine-hydrolyzing)</fullName>
        <ecNumber evidence="2">6.3.5.7</ecNumber>
    </recommendedName>
</protein>
<dbReference type="AlphaFoldDB" id="A0A0F9EDX2"/>
<evidence type="ECO:0000259" key="8">
    <source>
        <dbReference type="Pfam" id="PF01425"/>
    </source>
</evidence>
<dbReference type="InterPro" id="IPR023631">
    <property type="entry name" value="Amidase_dom"/>
</dbReference>
<dbReference type="SUPFAM" id="SSF75304">
    <property type="entry name" value="Amidase signature (AS) enzymes"/>
    <property type="match status" value="1"/>
</dbReference>
<keyword evidence="3" id="KW-0436">Ligase</keyword>
<evidence type="ECO:0000256" key="4">
    <source>
        <dbReference type="ARBA" id="ARBA00022741"/>
    </source>
</evidence>
<dbReference type="InterPro" id="IPR000120">
    <property type="entry name" value="Amidase"/>
</dbReference>
<comment type="catalytic activity">
    <reaction evidence="7">
        <text>L-glutamyl-tRNA(Gln) + L-glutamine + ATP + H2O = L-glutaminyl-tRNA(Gln) + L-glutamate + ADP + phosphate + H(+)</text>
        <dbReference type="Rhea" id="RHEA:17521"/>
        <dbReference type="Rhea" id="RHEA-COMP:9681"/>
        <dbReference type="Rhea" id="RHEA-COMP:9684"/>
        <dbReference type="ChEBI" id="CHEBI:15377"/>
        <dbReference type="ChEBI" id="CHEBI:15378"/>
        <dbReference type="ChEBI" id="CHEBI:29985"/>
        <dbReference type="ChEBI" id="CHEBI:30616"/>
        <dbReference type="ChEBI" id="CHEBI:43474"/>
        <dbReference type="ChEBI" id="CHEBI:58359"/>
        <dbReference type="ChEBI" id="CHEBI:78520"/>
        <dbReference type="ChEBI" id="CHEBI:78521"/>
        <dbReference type="ChEBI" id="CHEBI:456216"/>
        <dbReference type="EC" id="6.3.5.7"/>
    </reaction>
</comment>